<dbReference type="AlphaFoldDB" id="A0A7S0PL40"/>
<dbReference type="GO" id="GO:0003677">
    <property type="term" value="F:DNA binding"/>
    <property type="evidence" value="ECO:0007669"/>
    <property type="project" value="InterPro"/>
</dbReference>
<dbReference type="NCBIfam" id="TIGR00604">
    <property type="entry name" value="rad3"/>
    <property type="match status" value="1"/>
</dbReference>
<dbReference type="PANTHER" id="PTHR11472">
    <property type="entry name" value="DNA REPAIR DEAD HELICASE RAD3/XP-D SUBFAMILY MEMBER"/>
    <property type="match status" value="1"/>
</dbReference>
<dbReference type="Pfam" id="PF13307">
    <property type="entry name" value="Helicase_C_2"/>
    <property type="match status" value="1"/>
</dbReference>
<dbReference type="InterPro" id="IPR027417">
    <property type="entry name" value="P-loop_NTPase"/>
</dbReference>
<dbReference type="GO" id="GO:0005634">
    <property type="term" value="C:nucleus"/>
    <property type="evidence" value="ECO:0007669"/>
    <property type="project" value="UniProtKB-SubCell"/>
</dbReference>
<keyword evidence="3" id="KW-0547">Nucleotide-binding</keyword>
<dbReference type="SMART" id="SM00491">
    <property type="entry name" value="HELICc2"/>
    <property type="match status" value="1"/>
</dbReference>
<dbReference type="InterPro" id="IPR010614">
    <property type="entry name" value="RAD3-like_helicase_DEAD"/>
</dbReference>
<evidence type="ECO:0000256" key="4">
    <source>
        <dbReference type="ARBA" id="ARBA00022801"/>
    </source>
</evidence>
<dbReference type="Gene3D" id="3.40.50.300">
    <property type="entry name" value="P-loop containing nucleotide triphosphate hydrolases"/>
    <property type="match status" value="2"/>
</dbReference>
<dbReference type="InterPro" id="IPR006554">
    <property type="entry name" value="Helicase-like_DEXD_c2"/>
</dbReference>
<sequence length="1058" mass="116516">MMHVIRACKRGRSALIESPTGSGKSLALLCSTLAFAEWAHEGEGEGEGDGDDTRRRHGSSSAAVGDARDADGADDGARGDVVVEEDKAKRGGGKRGARAPRIYYATRTHSQIEQVVRELTRTSYRPQMVVLASRDNYCVNAKVKRTGNVNEECRKLMDDSQTGRGCYCAGAAASKLATHAKTSTDPMDIEDLVNMGKRLKGCPYFASKIMAEDAELVFTPYNYLLDPRTRAAMDIDIEGSIIIFDEGHNIEDTSRDAASEEVMFDDIAEAVISLEIMRDRATAHREDFETLYAAMHGLYSWFLRVCDADGKEYALKQHEQLFETWGATLSGEQSLSPLESAGLTQESVGDVMRALSAASKYNQELKEQKERMSGAALNTCEKVLNPLKFLLSNGATTARDYRVVIEKTLSDTEKALSTQAQRSSLARLPMDELVKIQFRCLNPALAFRELVGEKGARSVILTSGTLAPLNSFASELGVDFPIRMEAQHCVDMNTQVWGSIVASGPSKRVLNAGFKSRSDWAFQDELGASLKEWAKVVPHGMLMFFPSFSLMEAIVHRWRDSGALNAIESASGKKVFQEPPSKPSKYGNSKKVDTLDQVLDKYYKRVSDSVKAALHPYAPAPLNARGGRGAILLAVCRGKISEGIDFADANARAVICVGIPYPNYKDPLVQAKRSYNDSGRYRGLLSGQKWYDQQAFRALNQAVGRCLRHRYDHGAIMLVDERFGQNATHSLPKWLQGAMRHPNVGFEQQLESLSTFFNAHAENPPKDFEPAAKHAQEEGSSRRKRRSIGSVNSPNKAKRNTPITAFFAKAVSKNISENSDIDYVAQTSKGEKQLESFARTESVAKTMTSNARHESYQEPVFDEFDDELDWDALEMPPPPQKSVSPEKEEAASIEENVNQILDSIEWDDEDDTDEWFNMVETTQKAEASSQIHIKTESNGVLETEQVVASPVIERLCATCGRKPLGTLSSANDANIERITLKSSYLDEFGGATNFVVVPESPQQGVCCGQESTEATFDASSGMAFRPLFSCAHGGVIGFKVEATNVANQRLAERVLLLD</sequence>
<keyword evidence="4" id="KW-0378">Hydrolase</keyword>
<feature type="coiled-coil region" evidence="11">
    <location>
        <begin position="351"/>
        <end position="378"/>
    </location>
</feature>
<feature type="domain" description="Helicase ATP-binding" evidence="13">
    <location>
        <begin position="1"/>
        <end position="325"/>
    </location>
</feature>
<feature type="compositionally biased region" description="Basic and acidic residues" evidence="12">
    <location>
        <begin position="763"/>
        <end position="781"/>
    </location>
</feature>
<dbReference type="GO" id="GO:0005524">
    <property type="term" value="F:ATP binding"/>
    <property type="evidence" value="ECO:0007669"/>
    <property type="project" value="UniProtKB-KW"/>
</dbReference>
<accession>A0A7S0PL40</accession>
<evidence type="ECO:0000256" key="2">
    <source>
        <dbReference type="ARBA" id="ARBA00022723"/>
    </source>
</evidence>
<evidence type="ECO:0000256" key="12">
    <source>
        <dbReference type="SAM" id="MobiDB-lite"/>
    </source>
</evidence>
<dbReference type="SUPFAM" id="SSF52540">
    <property type="entry name" value="P-loop containing nucleoside triphosphate hydrolases"/>
    <property type="match status" value="1"/>
</dbReference>
<evidence type="ECO:0000256" key="6">
    <source>
        <dbReference type="ARBA" id="ARBA00022840"/>
    </source>
</evidence>
<evidence type="ECO:0000313" key="14">
    <source>
        <dbReference type="EMBL" id="CAD8578003.1"/>
    </source>
</evidence>
<keyword evidence="11" id="KW-0175">Coiled coil</keyword>
<keyword evidence="10" id="KW-0539">Nucleus</keyword>
<evidence type="ECO:0000256" key="8">
    <source>
        <dbReference type="ARBA" id="ARBA00023014"/>
    </source>
</evidence>
<evidence type="ECO:0000256" key="9">
    <source>
        <dbReference type="ARBA" id="ARBA00023235"/>
    </source>
</evidence>
<protein>
    <recommendedName>
        <fullName evidence="13">Helicase ATP-binding domain-containing protein</fullName>
    </recommendedName>
</protein>
<keyword evidence="6" id="KW-0067">ATP-binding</keyword>
<dbReference type="Pfam" id="PF06733">
    <property type="entry name" value="DEAD_2"/>
    <property type="match status" value="1"/>
</dbReference>
<dbReference type="PANTHER" id="PTHR11472:SF47">
    <property type="entry name" value="FANCONI ANEMIA GROUP J PROTEIN"/>
    <property type="match status" value="1"/>
</dbReference>
<keyword evidence="8" id="KW-0411">Iron-sulfur</keyword>
<dbReference type="CDD" id="cd18788">
    <property type="entry name" value="SF2_C_XPD"/>
    <property type="match status" value="1"/>
</dbReference>
<dbReference type="InterPro" id="IPR013020">
    <property type="entry name" value="Rad3/Chl1-like"/>
</dbReference>
<reference evidence="14" key="1">
    <citation type="submission" date="2021-01" db="EMBL/GenBank/DDBJ databases">
        <authorList>
            <person name="Corre E."/>
            <person name="Pelletier E."/>
            <person name="Niang G."/>
            <person name="Scheremetjew M."/>
            <person name="Finn R."/>
            <person name="Kale V."/>
            <person name="Holt S."/>
            <person name="Cochrane G."/>
            <person name="Meng A."/>
            <person name="Brown T."/>
            <person name="Cohen L."/>
        </authorList>
    </citation>
    <scope>NUCLEOTIDE SEQUENCE</scope>
    <source>
        <strain evidence="14">Clade-D-RCC2572</strain>
    </source>
</reference>
<dbReference type="InterPro" id="IPR045028">
    <property type="entry name" value="DinG/Rad3-like"/>
</dbReference>
<dbReference type="GO" id="GO:1990918">
    <property type="term" value="P:double-strand break repair involved in meiotic recombination"/>
    <property type="evidence" value="ECO:0007669"/>
    <property type="project" value="TreeGrafter"/>
</dbReference>
<dbReference type="EMBL" id="HBEW01001792">
    <property type="protein sequence ID" value="CAD8578003.1"/>
    <property type="molecule type" value="Transcribed_RNA"/>
</dbReference>
<feature type="compositionally biased region" description="Basic and acidic residues" evidence="12">
    <location>
        <begin position="66"/>
        <end position="78"/>
    </location>
</feature>
<dbReference type="PROSITE" id="PS51193">
    <property type="entry name" value="HELICASE_ATP_BIND_2"/>
    <property type="match status" value="1"/>
</dbReference>
<gene>
    <name evidence="14" type="ORF">OMED0929_LOCUS1506</name>
</gene>
<keyword evidence="5" id="KW-0347">Helicase</keyword>
<dbReference type="InterPro" id="IPR006555">
    <property type="entry name" value="ATP-dep_Helicase_C"/>
</dbReference>
<proteinExistence type="predicted"/>
<evidence type="ECO:0000259" key="13">
    <source>
        <dbReference type="PROSITE" id="PS51193"/>
    </source>
</evidence>
<comment type="subcellular location">
    <subcellularLocation>
        <location evidence="1">Nucleus</location>
    </subcellularLocation>
</comment>
<organism evidence="14">
    <name type="scientific">Ostreococcus mediterraneus</name>
    <dbReference type="NCBI Taxonomy" id="1486918"/>
    <lineage>
        <taxon>Eukaryota</taxon>
        <taxon>Viridiplantae</taxon>
        <taxon>Chlorophyta</taxon>
        <taxon>Mamiellophyceae</taxon>
        <taxon>Mamiellales</taxon>
        <taxon>Bathycoccaceae</taxon>
        <taxon>Ostreococcus</taxon>
    </lineage>
</organism>
<keyword evidence="9" id="KW-0413">Isomerase</keyword>
<evidence type="ECO:0000256" key="5">
    <source>
        <dbReference type="ARBA" id="ARBA00022806"/>
    </source>
</evidence>
<keyword evidence="2" id="KW-0479">Metal-binding</keyword>
<feature type="region of interest" description="Disordered" evidence="12">
    <location>
        <begin position="41"/>
        <end position="96"/>
    </location>
</feature>
<evidence type="ECO:0000256" key="10">
    <source>
        <dbReference type="ARBA" id="ARBA00023242"/>
    </source>
</evidence>
<dbReference type="InterPro" id="IPR014013">
    <property type="entry name" value="Helic_SF1/SF2_ATP-bd_DinG/Rad3"/>
</dbReference>
<dbReference type="GO" id="GO:0006289">
    <property type="term" value="P:nucleotide-excision repair"/>
    <property type="evidence" value="ECO:0007669"/>
    <property type="project" value="TreeGrafter"/>
</dbReference>
<name>A0A7S0PL40_9CHLO</name>
<dbReference type="GO" id="GO:0051536">
    <property type="term" value="F:iron-sulfur cluster binding"/>
    <property type="evidence" value="ECO:0007669"/>
    <property type="project" value="UniProtKB-KW"/>
</dbReference>
<evidence type="ECO:0000256" key="11">
    <source>
        <dbReference type="SAM" id="Coils"/>
    </source>
</evidence>
<evidence type="ECO:0000256" key="3">
    <source>
        <dbReference type="ARBA" id="ARBA00022741"/>
    </source>
</evidence>
<dbReference type="GO" id="GO:0016818">
    <property type="term" value="F:hydrolase activity, acting on acid anhydrides, in phosphorus-containing anhydrides"/>
    <property type="evidence" value="ECO:0007669"/>
    <property type="project" value="InterPro"/>
</dbReference>
<evidence type="ECO:0000256" key="1">
    <source>
        <dbReference type="ARBA" id="ARBA00004123"/>
    </source>
</evidence>
<keyword evidence="7" id="KW-0408">Iron</keyword>
<dbReference type="SMART" id="SM00488">
    <property type="entry name" value="DEXDc2"/>
    <property type="match status" value="1"/>
</dbReference>
<dbReference type="GO" id="GO:0003678">
    <property type="term" value="F:DNA helicase activity"/>
    <property type="evidence" value="ECO:0007669"/>
    <property type="project" value="InterPro"/>
</dbReference>
<feature type="region of interest" description="Disordered" evidence="12">
    <location>
        <begin position="761"/>
        <end position="798"/>
    </location>
</feature>
<evidence type="ECO:0000256" key="7">
    <source>
        <dbReference type="ARBA" id="ARBA00023004"/>
    </source>
</evidence>
<dbReference type="GO" id="GO:0046872">
    <property type="term" value="F:metal ion binding"/>
    <property type="evidence" value="ECO:0007669"/>
    <property type="project" value="UniProtKB-KW"/>
</dbReference>